<protein>
    <recommendedName>
        <fullName evidence="4">DUF2809 domain-containing protein</fullName>
    </recommendedName>
</protein>
<dbReference type="eggNOG" id="ENOG503314C">
    <property type="taxonomic scope" value="Bacteria"/>
</dbReference>
<gene>
    <name evidence="2" type="ORF">BD94_0144</name>
</gene>
<dbReference type="HOGENOM" id="CLU_133181_1_0_10"/>
<keyword evidence="1" id="KW-0812">Transmembrane</keyword>
<evidence type="ECO:0008006" key="4">
    <source>
        <dbReference type="Google" id="ProtNLM"/>
    </source>
</evidence>
<dbReference type="RefSeq" id="WP_024565404.1">
    <property type="nucleotide sequence ID" value="NZ_CP007547.1"/>
</dbReference>
<dbReference type="Pfam" id="PF10990">
    <property type="entry name" value="DUF2809"/>
    <property type="match status" value="1"/>
</dbReference>
<dbReference type="STRING" id="1338011.BD94_0144"/>
<dbReference type="EMBL" id="CP007547">
    <property type="protein sequence ID" value="AIL43919.1"/>
    <property type="molecule type" value="Genomic_DNA"/>
</dbReference>
<evidence type="ECO:0000313" key="2">
    <source>
        <dbReference type="EMBL" id="AIL43919.1"/>
    </source>
</evidence>
<dbReference type="InterPro" id="IPR021257">
    <property type="entry name" value="DUF2809"/>
</dbReference>
<feature type="transmembrane region" description="Helical" evidence="1">
    <location>
        <begin position="5"/>
        <end position="25"/>
    </location>
</feature>
<feature type="transmembrane region" description="Helical" evidence="1">
    <location>
        <begin position="31"/>
        <end position="52"/>
    </location>
</feature>
<feature type="transmembrane region" description="Helical" evidence="1">
    <location>
        <begin position="59"/>
        <end position="77"/>
    </location>
</feature>
<reference evidence="2" key="2">
    <citation type="journal article" date="2015" name="Genome Biol. Evol.">
        <title>Complete Genome Sequence and Transcriptomic Analysis of the Novel Pathogen Elizabethkingia anophelis in Response to Oxidative Stress.</title>
        <authorList>
            <person name="Li Y."/>
            <person name="Liu Y."/>
            <person name="Chew S.C."/>
            <person name="Tay M."/>
            <person name="Salido M.M."/>
            <person name="Teo J."/>
            <person name="Lauro F.M."/>
            <person name="Givskov M."/>
            <person name="Yang L."/>
        </authorList>
    </citation>
    <scope>NUCLEOTIDE SEQUENCE</scope>
    <source>
        <strain evidence="2">NUHP1</strain>
    </source>
</reference>
<feature type="transmembrane region" description="Helical" evidence="1">
    <location>
        <begin position="89"/>
        <end position="116"/>
    </location>
</feature>
<evidence type="ECO:0000313" key="3">
    <source>
        <dbReference type="Proteomes" id="UP000028933"/>
    </source>
</evidence>
<evidence type="ECO:0000256" key="1">
    <source>
        <dbReference type="SAM" id="Phobius"/>
    </source>
</evidence>
<dbReference type="KEGG" id="eao:BD94_0144"/>
<name>A0A077ECR6_9FLAO</name>
<keyword evidence="1" id="KW-0472">Membrane</keyword>
<dbReference type="Proteomes" id="UP000028933">
    <property type="component" value="Chromosome"/>
</dbReference>
<sequence length="125" mass="14307">MKFNLYYFIATIILFITEVLIATIFKDLFFVRAYLGDVLVTILIYTFVKSFFNINPGKLLIGVFIFSVFIEVLQYFNIADVLGLQRGSIAYIVVGNSFSWIDIICYGTGCLIAFVVERLRNLYPA</sequence>
<proteinExistence type="predicted"/>
<reference evidence="2" key="1">
    <citation type="journal article" date="2013" name="Lancet">
        <title>First case of E anophelis outbreak in an intensive-care unit.</title>
        <authorList>
            <person name="Teo J."/>
            <person name="Tan S.Y."/>
            <person name="Tay M."/>
            <person name="Ding Y."/>
            <person name="Kjelleberg S."/>
            <person name="Givskov M."/>
            <person name="Lin R.T."/>
            <person name="Yang L."/>
        </authorList>
    </citation>
    <scope>NUCLEOTIDE SEQUENCE [LARGE SCALE GENOMIC DNA]</scope>
    <source>
        <strain evidence="2">NUHP1</strain>
    </source>
</reference>
<keyword evidence="1" id="KW-1133">Transmembrane helix</keyword>
<accession>A0A077ECR6</accession>
<dbReference type="AlphaFoldDB" id="A0A077ECR6"/>
<organism evidence="2 3">
    <name type="scientific">Elizabethkingia anophelis NUHP1</name>
    <dbReference type="NCBI Taxonomy" id="1338011"/>
    <lineage>
        <taxon>Bacteria</taxon>
        <taxon>Pseudomonadati</taxon>
        <taxon>Bacteroidota</taxon>
        <taxon>Flavobacteriia</taxon>
        <taxon>Flavobacteriales</taxon>
        <taxon>Weeksellaceae</taxon>
        <taxon>Elizabethkingia</taxon>
    </lineage>
</organism>